<evidence type="ECO:0000313" key="1">
    <source>
        <dbReference type="EMBL" id="CDW85863.1"/>
    </source>
</evidence>
<dbReference type="Proteomes" id="UP000039865">
    <property type="component" value="Unassembled WGS sequence"/>
</dbReference>
<dbReference type="InParanoid" id="A0A078AYJ8"/>
<keyword evidence="2" id="KW-1185">Reference proteome</keyword>
<gene>
    <name evidence="1" type="primary">Contig15935.g16988</name>
    <name evidence="1" type="ORF">STYLEM_14951</name>
</gene>
<dbReference type="EMBL" id="CCKQ01014111">
    <property type="protein sequence ID" value="CDW85863.1"/>
    <property type="molecule type" value="Genomic_DNA"/>
</dbReference>
<sequence>MKLEALENNLVLSQMRVVHATTTIAGSNEAIAVLQPSEVEVVVPIGTLEFKIPTSSLMVHDQIKIELPGSNHFNSTQLGQAVETLLTLQSKI</sequence>
<evidence type="ECO:0000313" key="2">
    <source>
        <dbReference type="Proteomes" id="UP000039865"/>
    </source>
</evidence>
<accession>A0A078AYJ8</accession>
<protein>
    <submittedName>
        <fullName evidence="1">Uncharacterized protein</fullName>
    </submittedName>
</protein>
<name>A0A078AYJ8_STYLE</name>
<dbReference type="AlphaFoldDB" id="A0A078AYJ8"/>
<organism evidence="1 2">
    <name type="scientific">Stylonychia lemnae</name>
    <name type="common">Ciliate</name>
    <dbReference type="NCBI Taxonomy" id="5949"/>
    <lineage>
        <taxon>Eukaryota</taxon>
        <taxon>Sar</taxon>
        <taxon>Alveolata</taxon>
        <taxon>Ciliophora</taxon>
        <taxon>Intramacronucleata</taxon>
        <taxon>Spirotrichea</taxon>
        <taxon>Stichotrichia</taxon>
        <taxon>Sporadotrichida</taxon>
        <taxon>Oxytrichidae</taxon>
        <taxon>Stylonychinae</taxon>
        <taxon>Stylonychia</taxon>
    </lineage>
</organism>
<reference evidence="1 2" key="1">
    <citation type="submission" date="2014-06" db="EMBL/GenBank/DDBJ databases">
        <authorList>
            <person name="Swart Estienne"/>
        </authorList>
    </citation>
    <scope>NUCLEOTIDE SEQUENCE [LARGE SCALE GENOMIC DNA]</scope>
    <source>
        <strain evidence="1 2">130c</strain>
    </source>
</reference>
<proteinExistence type="predicted"/>